<sequence length="63" mass="7406">MVRQEKTLAGETERGPTRVAKRKDVYRHLNASLIYKSDKLWPKTFVLKSKPNIFFQVEKQPTT</sequence>
<dbReference type="Proteomes" id="UP000887565">
    <property type="component" value="Unplaced"/>
</dbReference>
<dbReference type="AlphaFoldDB" id="A0A915JVW4"/>
<reference evidence="2" key="1">
    <citation type="submission" date="2022-11" db="UniProtKB">
        <authorList>
            <consortium name="WormBaseParasite"/>
        </authorList>
    </citation>
    <scope>IDENTIFICATION</scope>
</reference>
<evidence type="ECO:0000313" key="1">
    <source>
        <dbReference type="Proteomes" id="UP000887565"/>
    </source>
</evidence>
<protein>
    <submittedName>
        <fullName evidence="2">Uncharacterized protein</fullName>
    </submittedName>
</protein>
<name>A0A915JVW4_ROMCU</name>
<organism evidence="1 2">
    <name type="scientific">Romanomermis culicivorax</name>
    <name type="common">Nematode worm</name>
    <dbReference type="NCBI Taxonomy" id="13658"/>
    <lineage>
        <taxon>Eukaryota</taxon>
        <taxon>Metazoa</taxon>
        <taxon>Ecdysozoa</taxon>
        <taxon>Nematoda</taxon>
        <taxon>Enoplea</taxon>
        <taxon>Dorylaimia</taxon>
        <taxon>Mermithida</taxon>
        <taxon>Mermithoidea</taxon>
        <taxon>Mermithidae</taxon>
        <taxon>Romanomermis</taxon>
    </lineage>
</organism>
<accession>A0A915JVW4</accession>
<dbReference type="WBParaSite" id="nRc.2.0.1.t30555-RA">
    <property type="protein sequence ID" value="nRc.2.0.1.t30555-RA"/>
    <property type="gene ID" value="nRc.2.0.1.g30555"/>
</dbReference>
<proteinExistence type="predicted"/>
<keyword evidence="1" id="KW-1185">Reference proteome</keyword>
<evidence type="ECO:0000313" key="2">
    <source>
        <dbReference type="WBParaSite" id="nRc.2.0.1.t30555-RA"/>
    </source>
</evidence>